<organism evidence="9 12">
    <name type="scientific">Rotaria sordida</name>
    <dbReference type="NCBI Taxonomy" id="392033"/>
    <lineage>
        <taxon>Eukaryota</taxon>
        <taxon>Metazoa</taxon>
        <taxon>Spiralia</taxon>
        <taxon>Gnathifera</taxon>
        <taxon>Rotifera</taxon>
        <taxon>Eurotatoria</taxon>
        <taxon>Bdelloidea</taxon>
        <taxon>Philodinida</taxon>
        <taxon>Philodinidae</taxon>
        <taxon>Rotaria</taxon>
    </lineage>
</organism>
<proteinExistence type="predicted"/>
<feature type="signal peptide" evidence="8">
    <location>
        <begin position="1"/>
        <end position="19"/>
    </location>
</feature>
<keyword evidence="5 7" id="KW-1133">Transmembrane helix</keyword>
<comment type="caution">
    <text evidence="9">The sequence shown here is derived from an EMBL/GenBank/DDBJ whole genome shotgun (WGS) entry which is preliminary data.</text>
</comment>
<dbReference type="Proteomes" id="UP000663882">
    <property type="component" value="Unassembled WGS sequence"/>
</dbReference>
<gene>
    <name evidence="11" type="ORF">OTI717_LOCUS17584</name>
    <name evidence="10" type="ORF">RFH988_LOCUS31952</name>
    <name evidence="9" type="ORF">SEV965_LOCUS28381</name>
</gene>
<evidence type="ECO:0000313" key="11">
    <source>
        <dbReference type="EMBL" id="CAF3788651.1"/>
    </source>
</evidence>
<evidence type="ECO:0000313" key="10">
    <source>
        <dbReference type="EMBL" id="CAF1344269.1"/>
    </source>
</evidence>
<dbReference type="Proteomes" id="UP000663889">
    <property type="component" value="Unassembled WGS sequence"/>
</dbReference>
<keyword evidence="2 7" id="KW-0812">Transmembrane</keyword>
<dbReference type="PANTHER" id="PTHR15071:SF0">
    <property type="entry name" value="MANNOSE 6-PHOSPHATE RECEPTOR-LIKE PROTEIN 1"/>
    <property type="match status" value="1"/>
</dbReference>
<evidence type="ECO:0000256" key="6">
    <source>
        <dbReference type="ARBA" id="ARBA00023136"/>
    </source>
</evidence>
<evidence type="ECO:0008006" key="13">
    <source>
        <dbReference type="Google" id="ProtNLM"/>
    </source>
</evidence>
<evidence type="ECO:0000256" key="5">
    <source>
        <dbReference type="ARBA" id="ARBA00022989"/>
    </source>
</evidence>
<dbReference type="EMBL" id="CAJNOU010002689">
    <property type="protein sequence ID" value="CAF1341760.1"/>
    <property type="molecule type" value="Genomic_DNA"/>
</dbReference>
<dbReference type="InterPro" id="IPR009011">
    <property type="entry name" value="Man6P_isomerase_rcpt-bd_dom_sf"/>
</dbReference>
<accession>A0A815GM49</accession>
<evidence type="ECO:0000256" key="7">
    <source>
        <dbReference type="SAM" id="Phobius"/>
    </source>
</evidence>
<evidence type="ECO:0000256" key="3">
    <source>
        <dbReference type="ARBA" id="ARBA00022729"/>
    </source>
</evidence>
<dbReference type="EMBL" id="CAJOAX010002334">
    <property type="protein sequence ID" value="CAF3788651.1"/>
    <property type="molecule type" value="Genomic_DNA"/>
</dbReference>
<keyword evidence="4" id="KW-0813">Transport</keyword>
<evidence type="ECO:0000256" key="1">
    <source>
        <dbReference type="ARBA" id="ARBA00004472"/>
    </source>
</evidence>
<dbReference type="Pfam" id="PF09451">
    <property type="entry name" value="ATG27"/>
    <property type="match status" value="1"/>
</dbReference>
<evidence type="ECO:0000313" key="9">
    <source>
        <dbReference type="EMBL" id="CAF1341760.1"/>
    </source>
</evidence>
<keyword evidence="4" id="KW-0653">Protein transport</keyword>
<dbReference type="AlphaFoldDB" id="A0A815GM49"/>
<reference evidence="9" key="1">
    <citation type="submission" date="2021-02" db="EMBL/GenBank/DDBJ databases">
        <authorList>
            <person name="Nowell W R."/>
        </authorList>
    </citation>
    <scope>NUCLEOTIDE SEQUENCE</scope>
</reference>
<evidence type="ECO:0000256" key="8">
    <source>
        <dbReference type="SAM" id="SignalP"/>
    </source>
</evidence>
<sequence>MRLICLGLVLNYFIYFTYAQHFVCNSIDGYNTKELTSAIQWQVTTPQQCLSNLALDCSFYISFCQTAPMCFNEYSACQNATGATNVTVIGGFTSTLFYPNENAKTGFYAKFPNGPMQNISNTTHCEPSLIIKFKCNSQVKWFAPLTNATASAPQPIDIDVDQCLTTMTFEYEGACYNGQEPSEGLSGGAVFLIILFSVALVYIAVGMIYNGLIKNQSGINLLPNTQFWIGLPLNAIEGCRTTLGFCSGSSRPSQATYESV</sequence>
<dbReference type="PANTHER" id="PTHR15071">
    <property type="entry name" value="MANNOSE-6-PHOSPHATE RECEPTOR FAMILY MEMBER"/>
    <property type="match status" value="1"/>
</dbReference>
<keyword evidence="3 8" id="KW-0732">Signal</keyword>
<dbReference type="EMBL" id="CAJNOO010003568">
    <property type="protein sequence ID" value="CAF1344269.1"/>
    <property type="molecule type" value="Genomic_DNA"/>
</dbReference>
<name>A0A815GM49_9BILA</name>
<evidence type="ECO:0000256" key="4">
    <source>
        <dbReference type="ARBA" id="ARBA00022927"/>
    </source>
</evidence>
<dbReference type="InterPro" id="IPR018939">
    <property type="entry name" value="Autophagy-rel_prot_27"/>
</dbReference>
<dbReference type="SUPFAM" id="SSF50911">
    <property type="entry name" value="Mannose 6-phosphate receptor domain"/>
    <property type="match status" value="1"/>
</dbReference>
<dbReference type="OrthoDB" id="29460at2759"/>
<feature type="chain" id="PRO_5036227616" description="Cation-dependent mannose-6-phosphate receptor" evidence="8">
    <location>
        <begin position="20"/>
        <end position="260"/>
    </location>
</feature>
<feature type="transmembrane region" description="Helical" evidence="7">
    <location>
        <begin position="189"/>
        <end position="209"/>
    </location>
</feature>
<evidence type="ECO:0000313" key="12">
    <source>
        <dbReference type="Proteomes" id="UP000663889"/>
    </source>
</evidence>
<protein>
    <recommendedName>
        <fullName evidence="13">Cation-dependent mannose-6-phosphate receptor</fullName>
    </recommendedName>
</protein>
<keyword evidence="6 7" id="KW-0472">Membrane</keyword>
<evidence type="ECO:0000256" key="2">
    <source>
        <dbReference type="ARBA" id="ARBA00022692"/>
    </source>
</evidence>
<comment type="subcellular location">
    <subcellularLocation>
        <location evidence="1">Preautophagosomal structure membrane</location>
        <topology evidence="1">Single-pass type I membrane protein</topology>
    </subcellularLocation>
</comment>
<dbReference type="Proteomes" id="UP000663823">
    <property type="component" value="Unassembled WGS sequence"/>
</dbReference>
<dbReference type="Gene3D" id="2.70.130.10">
    <property type="entry name" value="Mannose-6-phosphate receptor binding domain"/>
    <property type="match status" value="1"/>
</dbReference>
<dbReference type="GO" id="GO:0000139">
    <property type="term" value="C:Golgi membrane"/>
    <property type="evidence" value="ECO:0007669"/>
    <property type="project" value="UniProtKB-SubCell"/>
</dbReference>